<name>A0AA97ALC0_9CYAN</name>
<evidence type="ECO:0000256" key="3">
    <source>
        <dbReference type="ARBA" id="ARBA00022679"/>
    </source>
</evidence>
<dbReference type="AlphaFoldDB" id="A0AA97ALC0"/>
<feature type="transmembrane region" description="Helical" evidence="11">
    <location>
        <begin position="53"/>
        <end position="72"/>
    </location>
</feature>
<dbReference type="EMBL" id="CP053587">
    <property type="protein sequence ID" value="WNZ27286.1"/>
    <property type="molecule type" value="Genomic_DNA"/>
</dbReference>
<evidence type="ECO:0000256" key="4">
    <source>
        <dbReference type="ARBA" id="ARBA00022741"/>
    </source>
</evidence>
<dbReference type="InterPro" id="IPR050445">
    <property type="entry name" value="Bact_polysacc_biosynth/exp"/>
</dbReference>
<comment type="catalytic activity">
    <reaction evidence="8">
        <text>L-tyrosyl-[protein] + ATP = O-phospho-L-tyrosyl-[protein] + ADP + H(+)</text>
        <dbReference type="Rhea" id="RHEA:10596"/>
        <dbReference type="Rhea" id="RHEA-COMP:10136"/>
        <dbReference type="Rhea" id="RHEA-COMP:20101"/>
        <dbReference type="ChEBI" id="CHEBI:15378"/>
        <dbReference type="ChEBI" id="CHEBI:30616"/>
        <dbReference type="ChEBI" id="CHEBI:46858"/>
        <dbReference type="ChEBI" id="CHEBI:61978"/>
        <dbReference type="ChEBI" id="CHEBI:456216"/>
        <dbReference type="EC" id="2.7.10.2"/>
    </reaction>
</comment>
<evidence type="ECO:0000313" key="13">
    <source>
        <dbReference type="EMBL" id="WNZ27286.1"/>
    </source>
</evidence>
<evidence type="ECO:0000256" key="6">
    <source>
        <dbReference type="ARBA" id="ARBA00022840"/>
    </source>
</evidence>
<proteinExistence type="inferred from homology"/>
<gene>
    <name evidence="13" type="ORF">HJG54_30830</name>
</gene>
<dbReference type="NCBIfam" id="TIGR01007">
    <property type="entry name" value="eps_fam"/>
    <property type="match status" value="1"/>
</dbReference>
<keyword evidence="9" id="KW-0175">Coiled coil</keyword>
<dbReference type="CDD" id="cd05387">
    <property type="entry name" value="BY-kinase"/>
    <property type="match status" value="1"/>
</dbReference>
<feature type="coiled-coil region" evidence="9">
    <location>
        <begin position="368"/>
        <end position="402"/>
    </location>
</feature>
<evidence type="ECO:0000256" key="1">
    <source>
        <dbReference type="ARBA" id="ARBA00007316"/>
    </source>
</evidence>
<comment type="similarity">
    <text evidence="1">Belongs to the CpsD/CapB family.</text>
</comment>
<dbReference type="Pfam" id="PF13614">
    <property type="entry name" value="AAA_31"/>
    <property type="match status" value="1"/>
</dbReference>
<keyword evidence="4" id="KW-0547">Nucleotide-binding</keyword>
<keyword evidence="6" id="KW-0067">ATP-binding</keyword>
<evidence type="ECO:0000256" key="7">
    <source>
        <dbReference type="ARBA" id="ARBA00023137"/>
    </source>
</evidence>
<dbReference type="GO" id="GO:0005886">
    <property type="term" value="C:plasma membrane"/>
    <property type="evidence" value="ECO:0007669"/>
    <property type="project" value="TreeGrafter"/>
</dbReference>
<dbReference type="EC" id="2.7.10.2" evidence="2"/>
<evidence type="ECO:0000256" key="10">
    <source>
        <dbReference type="SAM" id="MobiDB-lite"/>
    </source>
</evidence>
<dbReference type="GO" id="GO:0004715">
    <property type="term" value="F:non-membrane spanning protein tyrosine kinase activity"/>
    <property type="evidence" value="ECO:0007669"/>
    <property type="project" value="UniProtKB-EC"/>
</dbReference>
<keyword evidence="11" id="KW-0472">Membrane</keyword>
<sequence>MDSSSSQASVPNFNDQPALPGIRSPLPPIQPGVAQTGGDFDPRRFLQMLQRRMVVVAGVAGIAMVFMIRSALNQPLIYQSGFRLLVEPINADNSLSNLTEDGGSQSGQRNLDYDTQLQVLRSPDLMVKIAEQVEAVYPGTGYQFSPANLSVSRLGETKILEVKYQDDDPAEVKAVLDQVAQVYLRYSLSERQTNLRQGIQFIENQLPPLQERVNALQDELQAFRQRYNFIDPETQTDQVSQKTSSLEQKRQEVEQSLAQARFNFSVLQEESGSAAALNESSTYQGLIGQLQQIEAEIATELTRFQPQSLTIRVLQEKRQNLLPLLRQEAARSLGGKLAGAAIEIRALEIQQAAIIAAQNQVAVQAQQLPILSRNYNDLQRELEIANESLNRFQTARETLQIQAAQTEIPWQVVQTPALPNAPISSDTNRALLMGVLISAGLGVGAAFLLEKVDSSFHTAADLKQQTRLPVLGVLPLCKSLQDTSQSWYTRILQQVIKKRTKRKSSRRRLASTQALQLDSVSVSVSFTEALRVFHTNLRLLDSGHPLHSVVITSALPGEGKSTIAFHLAQTARTMGQRVLLVDTDLRQPQLQQWFNLEEQKGLSDVLVENLPLKEALAQPFPDATFFLLTAGNVPVDPTQLLGSTKMKRLMAQLNQTFDLVIYDAPPLLGLADASLIATQTDGILLVVRLDKTDKTAVQQAVENLAVFQKSTIGLIANGLRYNDTNPEELE</sequence>
<evidence type="ECO:0000256" key="5">
    <source>
        <dbReference type="ARBA" id="ARBA00022777"/>
    </source>
</evidence>
<keyword evidence="11" id="KW-1133">Transmembrane helix</keyword>
<reference evidence="13" key="1">
    <citation type="submission" date="2020-05" db="EMBL/GenBank/DDBJ databases">
        <authorList>
            <person name="Zhu T."/>
            <person name="Keshari N."/>
            <person name="Lu X."/>
        </authorList>
    </citation>
    <scope>NUCLEOTIDE SEQUENCE</scope>
    <source>
        <strain evidence="13">NK1-12</strain>
    </source>
</reference>
<dbReference type="Gene3D" id="3.40.50.300">
    <property type="entry name" value="P-loop containing nucleotide triphosphate hydrolases"/>
    <property type="match status" value="1"/>
</dbReference>
<keyword evidence="3 13" id="KW-0808">Transferase</keyword>
<dbReference type="RefSeq" id="WP_316436939.1">
    <property type="nucleotide sequence ID" value="NZ_CP053587.1"/>
</dbReference>
<dbReference type="PANTHER" id="PTHR32309:SF13">
    <property type="entry name" value="FERRIC ENTEROBACTIN TRANSPORT PROTEIN FEPE"/>
    <property type="match status" value="1"/>
</dbReference>
<evidence type="ECO:0000256" key="11">
    <source>
        <dbReference type="SAM" id="Phobius"/>
    </source>
</evidence>
<keyword evidence="5" id="KW-0418">Kinase</keyword>
<protein>
    <recommendedName>
        <fullName evidence="2">non-specific protein-tyrosine kinase</fullName>
        <ecNumber evidence="2">2.7.10.2</ecNumber>
    </recommendedName>
</protein>
<feature type="compositionally biased region" description="Polar residues" evidence="10">
    <location>
        <begin position="1"/>
        <end position="15"/>
    </location>
</feature>
<keyword evidence="7" id="KW-0829">Tyrosine-protein kinase</keyword>
<accession>A0AA97ALC0</accession>
<evidence type="ECO:0000256" key="8">
    <source>
        <dbReference type="ARBA" id="ARBA00051245"/>
    </source>
</evidence>
<keyword evidence="11" id="KW-0812">Transmembrane</keyword>
<dbReference type="SUPFAM" id="SSF52540">
    <property type="entry name" value="P-loop containing nucleoside triphosphate hydrolases"/>
    <property type="match status" value="1"/>
</dbReference>
<organism evidence="13">
    <name type="scientific">Leptolyngbya sp. NK1-12</name>
    <dbReference type="NCBI Taxonomy" id="2547451"/>
    <lineage>
        <taxon>Bacteria</taxon>
        <taxon>Bacillati</taxon>
        <taxon>Cyanobacteriota</taxon>
        <taxon>Cyanophyceae</taxon>
        <taxon>Leptolyngbyales</taxon>
        <taxon>Leptolyngbyaceae</taxon>
        <taxon>Leptolyngbya group</taxon>
        <taxon>Leptolyngbya</taxon>
    </lineage>
</organism>
<evidence type="ECO:0000256" key="9">
    <source>
        <dbReference type="SAM" id="Coils"/>
    </source>
</evidence>
<feature type="region of interest" description="Disordered" evidence="10">
    <location>
        <begin position="1"/>
        <end position="37"/>
    </location>
</feature>
<dbReference type="InterPro" id="IPR025669">
    <property type="entry name" value="AAA_dom"/>
</dbReference>
<evidence type="ECO:0000259" key="12">
    <source>
        <dbReference type="Pfam" id="PF13614"/>
    </source>
</evidence>
<dbReference type="InterPro" id="IPR005702">
    <property type="entry name" value="Wzc-like_C"/>
</dbReference>
<dbReference type="PANTHER" id="PTHR32309">
    <property type="entry name" value="TYROSINE-PROTEIN KINASE"/>
    <property type="match status" value="1"/>
</dbReference>
<feature type="domain" description="AAA" evidence="12">
    <location>
        <begin position="557"/>
        <end position="710"/>
    </location>
</feature>
<dbReference type="InterPro" id="IPR027417">
    <property type="entry name" value="P-loop_NTPase"/>
</dbReference>
<dbReference type="GO" id="GO:0005524">
    <property type="term" value="F:ATP binding"/>
    <property type="evidence" value="ECO:0007669"/>
    <property type="project" value="UniProtKB-KW"/>
</dbReference>
<evidence type="ECO:0000256" key="2">
    <source>
        <dbReference type="ARBA" id="ARBA00011903"/>
    </source>
</evidence>